<accession>A0ABR1H875</accession>
<dbReference type="InterPro" id="IPR032675">
    <property type="entry name" value="LRR_dom_sf"/>
</dbReference>
<dbReference type="Proteomes" id="UP001498421">
    <property type="component" value="Unassembled WGS sequence"/>
</dbReference>
<protein>
    <submittedName>
        <fullName evidence="1">Uncharacterized protein</fullName>
    </submittedName>
</protein>
<keyword evidence="2" id="KW-1185">Reference proteome</keyword>
<dbReference type="SUPFAM" id="SSF52047">
    <property type="entry name" value="RNI-like"/>
    <property type="match status" value="1"/>
</dbReference>
<comment type="caution">
    <text evidence="1">The sequence shown here is derived from an EMBL/GenBank/DDBJ whole genome shotgun (WGS) entry which is preliminary data.</text>
</comment>
<organism evidence="1 2">
    <name type="scientific">Neonectria magnoliae</name>
    <dbReference type="NCBI Taxonomy" id="2732573"/>
    <lineage>
        <taxon>Eukaryota</taxon>
        <taxon>Fungi</taxon>
        <taxon>Dikarya</taxon>
        <taxon>Ascomycota</taxon>
        <taxon>Pezizomycotina</taxon>
        <taxon>Sordariomycetes</taxon>
        <taxon>Hypocreomycetidae</taxon>
        <taxon>Hypocreales</taxon>
        <taxon>Nectriaceae</taxon>
        <taxon>Neonectria</taxon>
    </lineage>
</organism>
<evidence type="ECO:0000313" key="1">
    <source>
        <dbReference type="EMBL" id="KAK7417297.1"/>
    </source>
</evidence>
<evidence type="ECO:0000313" key="2">
    <source>
        <dbReference type="Proteomes" id="UP001498421"/>
    </source>
</evidence>
<proteinExistence type="predicted"/>
<name>A0ABR1H875_9HYPO</name>
<sequence length="383" mass="43590">MRTVADRRDLALRVQRVSIQAFLFCPASQEEGRNLKPFSVAEACAVLNYCARALGIDLSTAWRQRISELANDDRPTSHLARAILVLICEGDISSDEELLELIFRHIWNDGLAWLATEMVTMLIAQLPNVQQPSVESTFNWENNHPTIRSITPSALAALDVSTLSVKMLNLSIRAEPFLELAPRLECLNIFLRAMTSPIPPMPNLKVLRVSSREMSKADFEKLLSALRSLRQHRESLKSLHLDLSAQDVFEFSTFSDHGLETSLQDFPVLENLLISSYTIPIPADPTKYHFDSLRQHLPSSIVSLYLPHGQTEHHIDLKKELLRLAGRKMLHPGQFPSLRRIMCPDTHRYSDTTVEDILAAVDVEFGYGYWPRCRFTELEEMYP</sequence>
<reference evidence="1 2" key="1">
    <citation type="journal article" date="2025" name="Microbiol. Resour. Announc.">
        <title>Draft genome sequences for Neonectria magnoliae and Neonectria punicea, canker pathogens of Liriodendron tulipifera and Acer saccharum in West Virginia.</title>
        <authorList>
            <person name="Petronek H.M."/>
            <person name="Kasson M.T."/>
            <person name="Metheny A.M."/>
            <person name="Stauder C.M."/>
            <person name="Lovett B."/>
            <person name="Lynch S.C."/>
            <person name="Garnas J.R."/>
            <person name="Kasson L.R."/>
            <person name="Stajich J.E."/>
        </authorList>
    </citation>
    <scope>NUCLEOTIDE SEQUENCE [LARGE SCALE GENOMIC DNA]</scope>
    <source>
        <strain evidence="1 2">NRRL 64651</strain>
    </source>
</reference>
<dbReference type="Gene3D" id="3.80.10.10">
    <property type="entry name" value="Ribonuclease Inhibitor"/>
    <property type="match status" value="1"/>
</dbReference>
<dbReference type="EMBL" id="JAZAVK010000189">
    <property type="protein sequence ID" value="KAK7417297.1"/>
    <property type="molecule type" value="Genomic_DNA"/>
</dbReference>
<gene>
    <name evidence="1" type="ORF">QQZ08_011677</name>
</gene>